<dbReference type="SUPFAM" id="SSF111331">
    <property type="entry name" value="NAD kinase/diacylglycerol kinase-like"/>
    <property type="match status" value="1"/>
</dbReference>
<evidence type="ECO:0000259" key="2">
    <source>
        <dbReference type="PROSITE" id="PS50146"/>
    </source>
</evidence>
<reference evidence="3 4" key="1">
    <citation type="submission" date="2018-07" db="EMBL/GenBank/DDBJ databases">
        <title>Venubactetium sediminum gen. nov., sp. nov., isolated from a marine solar saltern.</title>
        <authorList>
            <person name="Wang S."/>
        </authorList>
    </citation>
    <scope>NUCLEOTIDE SEQUENCE [LARGE SCALE GENOMIC DNA]</scope>
    <source>
        <strain evidence="3 4">WD2A32</strain>
    </source>
</reference>
<evidence type="ECO:0000256" key="1">
    <source>
        <dbReference type="SAM" id="MobiDB-lite"/>
    </source>
</evidence>
<feature type="region of interest" description="Disordered" evidence="1">
    <location>
        <begin position="1"/>
        <end position="37"/>
    </location>
</feature>
<feature type="domain" description="DAGKc" evidence="2">
    <location>
        <begin position="48"/>
        <end position="180"/>
    </location>
</feature>
<dbReference type="Proteomes" id="UP000253941">
    <property type="component" value="Unassembled WGS sequence"/>
</dbReference>
<dbReference type="InterPro" id="IPR016064">
    <property type="entry name" value="NAD/diacylglycerol_kinase_sf"/>
</dbReference>
<sequence length="364" mass="38797">MAAWPARSGPDCRGGLDRIVRRRSPRADPTGRNSESAGRANCLVAAVGHVTRLAVLSNRRSGGSHDHLEQVGAVADAHGLLHVATGELDELEGALKSFAARGVEILAINGGDGTLDAALTAMRNRHIFEREPAIALLRGGTTNMVHDDVGLSGKPANALSRLISACQEAVPDRLIRSRRAIAVRRGDAGEATYGFFFGTAAVPRAIRMTRQRLHTRGLAGPVGDSLSLIWTMLRLATGHIANDPVLHPEPLSWSLDGGAWHEAETVLMVATTLDRLLLGLRPVSPDGGFGVAGLTWPYRRLWLRLPAFVRGRGADRGGGLWRARGERLAVCCGAGYTLDGELFEAPKGTPIMLDAAPPVRFVLA</sequence>
<dbReference type="Gene3D" id="3.40.50.10330">
    <property type="entry name" value="Probable inorganic polyphosphate/atp-NAD kinase, domain 1"/>
    <property type="match status" value="1"/>
</dbReference>
<gene>
    <name evidence="3" type="ORF">DRB17_15990</name>
</gene>
<accession>A0A369T682</accession>
<proteinExistence type="predicted"/>
<protein>
    <recommendedName>
        <fullName evidence="2">DAGKc domain-containing protein</fullName>
    </recommendedName>
</protein>
<dbReference type="PROSITE" id="PS50146">
    <property type="entry name" value="DAGK"/>
    <property type="match status" value="1"/>
</dbReference>
<organism evidence="3 4">
    <name type="scientific">Ferruginivarius sediminum</name>
    <dbReference type="NCBI Taxonomy" id="2661937"/>
    <lineage>
        <taxon>Bacteria</taxon>
        <taxon>Pseudomonadati</taxon>
        <taxon>Pseudomonadota</taxon>
        <taxon>Alphaproteobacteria</taxon>
        <taxon>Rhodospirillales</taxon>
        <taxon>Rhodospirillaceae</taxon>
        <taxon>Ferruginivarius</taxon>
    </lineage>
</organism>
<name>A0A369T682_9PROT</name>
<evidence type="ECO:0000313" key="3">
    <source>
        <dbReference type="EMBL" id="RDD60831.1"/>
    </source>
</evidence>
<dbReference type="InterPro" id="IPR001206">
    <property type="entry name" value="Diacylglycerol_kinase_cat_dom"/>
</dbReference>
<evidence type="ECO:0000313" key="4">
    <source>
        <dbReference type="Proteomes" id="UP000253941"/>
    </source>
</evidence>
<keyword evidence="4" id="KW-1185">Reference proteome</keyword>
<dbReference type="InterPro" id="IPR017438">
    <property type="entry name" value="ATP-NAD_kinase_N"/>
</dbReference>
<comment type="caution">
    <text evidence="3">The sequence shown here is derived from an EMBL/GenBank/DDBJ whole genome shotgun (WGS) entry which is preliminary data.</text>
</comment>
<dbReference type="GO" id="GO:0016301">
    <property type="term" value="F:kinase activity"/>
    <property type="evidence" value="ECO:0007669"/>
    <property type="project" value="InterPro"/>
</dbReference>
<dbReference type="AlphaFoldDB" id="A0A369T682"/>
<dbReference type="Pfam" id="PF00781">
    <property type="entry name" value="DAGK_cat"/>
    <property type="match status" value="1"/>
</dbReference>
<dbReference type="EMBL" id="QPMH01000019">
    <property type="protein sequence ID" value="RDD60831.1"/>
    <property type="molecule type" value="Genomic_DNA"/>
</dbReference>